<sequence>MFVSRTPFYFRKCPAFQYRANSIPKIWLFAEATQLQCYQLLPGEPKAGRAGGGIHTCSVQQGKNLLKKFDVKTKKKLWYKSSFVPKQVVPSTHTDGLNLTTQRKQNHGESARIKILNNLLFKAISDLLSTPEVSPEIYNLGLDISKVSLAGDYSSCRIYWRTTGTHEKDSQIQQTLDRCAPRIRYLLISHQVMGSVPPVMFIKDKVYAAISEVENLLKIADLGEKFTEEEKFEPSIKDGESDQRGKLGVSKQTNLFGIDHEALMKQILEHKQKRRDYKNDDCTVVSTQQHLDLLEDLRKQKIIKKKRQLKRLLDNDDITPEDYLLARYRQEEEREDQEDEEYGDGTTQVNGFMEKERSSKPWT</sequence>
<reference evidence="2" key="1">
    <citation type="submission" date="2025-08" db="UniProtKB">
        <authorList>
            <consortium name="Ensembl"/>
        </authorList>
    </citation>
    <scope>IDENTIFICATION</scope>
</reference>
<dbReference type="Proteomes" id="UP000261540">
    <property type="component" value="Unplaced"/>
</dbReference>
<dbReference type="PANTHER" id="PTHR14725">
    <property type="entry name" value="RIBOSOME-BINDING FACTOR A, MITOCHONDRIAL-RELATED"/>
    <property type="match status" value="1"/>
</dbReference>
<feature type="region of interest" description="Disordered" evidence="1">
    <location>
        <begin position="329"/>
        <end position="363"/>
    </location>
</feature>
<reference evidence="2" key="2">
    <citation type="submission" date="2025-09" db="UniProtKB">
        <authorList>
            <consortium name="Ensembl"/>
        </authorList>
    </citation>
    <scope>IDENTIFICATION</scope>
</reference>
<dbReference type="Ensembl" id="ENSPKIT00000028054.1">
    <property type="protein sequence ID" value="ENSPKIP00000004082.1"/>
    <property type="gene ID" value="ENSPKIG00000021329.1"/>
</dbReference>
<accession>A0A3B3QBJ8</accession>
<protein>
    <submittedName>
        <fullName evidence="2">Ribosome binding factor A</fullName>
    </submittedName>
</protein>
<dbReference type="KEGG" id="pki:111844535"/>
<feature type="compositionally biased region" description="Basic and acidic residues" evidence="1">
    <location>
        <begin position="353"/>
        <end position="363"/>
    </location>
</feature>
<proteinExistence type="predicted"/>
<evidence type="ECO:0000256" key="1">
    <source>
        <dbReference type="SAM" id="MobiDB-lite"/>
    </source>
</evidence>
<dbReference type="InterPro" id="IPR039212">
    <property type="entry name" value="RBFA_mitochondrial"/>
</dbReference>
<dbReference type="AlphaFoldDB" id="A0A3B3QBJ8"/>
<dbReference type="SUPFAM" id="SSF89919">
    <property type="entry name" value="Ribosome-binding factor A, RbfA"/>
    <property type="match status" value="1"/>
</dbReference>
<dbReference type="InterPro" id="IPR023799">
    <property type="entry name" value="RbfA_dom_sf"/>
</dbReference>
<evidence type="ECO:0000313" key="2">
    <source>
        <dbReference type="Ensembl" id="ENSPKIP00000004082.1"/>
    </source>
</evidence>
<dbReference type="STRING" id="1676925.ENSPKIP00000004082"/>
<dbReference type="RefSeq" id="XP_023668854.1">
    <property type="nucleotide sequence ID" value="XM_023813086.2"/>
</dbReference>
<name>A0A3B3QBJ8_9TELE</name>
<dbReference type="PANTHER" id="PTHR14725:SF0">
    <property type="entry name" value="RIBOSOME-BINDING FACTOR A, MITOCHONDRIAL-RELATED"/>
    <property type="match status" value="1"/>
</dbReference>
<dbReference type="OrthoDB" id="418445at2759"/>
<dbReference type="Gene3D" id="3.30.300.20">
    <property type="match status" value="1"/>
</dbReference>
<dbReference type="InterPro" id="IPR000238">
    <property type="entry name" value="RbfA"/>
</dbReference>
<dbReference type="CTD" id="79863"/>
<dbReference type="GO" id="GO:0006364">
    <property type="term" value="P:rRNA processing"/>
    <property type="evidence" value="ECO:0007669"/>
    <property type="project" value="InterPro"/>
</dbReference>
<dbReference type="GeneID" id="111844535"/>
<organism evidence="2 3">
    <name type="scientific">Paramormyrops kingsleyae</name>
    <dbReference type="NCBI Taxonomy" id="1676925"/>
    <lineage>
        <taxon>Eukaryota</taxon>
        <taxon>Metazoa</taxon>
        <taxon>Chordata</taxon>
        <taxon>Craniata</taxon>
        <taxon>Vertebrata</taxon>
        <taxon>Euteleostomi</taxon>
        <taxon>Actinopterygii</taxon>
        <taxon>Neopterygii</taxon>
        <taxon>Teleostei</taxon>
        <taxon>Osteoglossocephala</taxon>
        <taxon>Osteoglossomorpha</taxon>
        <taxon>Osteoglossiformes</taxon>
        <taxon>Mormyridae</taxon>
        <taxon>Paramormyrops</taxon>
    </lineage>
</organism>
<dbReference type="InterPro" id="IPR015946">
    <property type="entry name" value="KH_dom-like_a/b"/>
</dbReference>
<feature type="compositionally biased region" description="Acidic residues" evidence="1">
    <location>
        <begin position="333"/>
        <end position="343"/>
    </location>
</feature>
<keyword evidence="3" id="KW-1185">Reference proteome</keyword>
<dbReference type="GeneTree" id="ENSGT00390000011362"/>
<evidence type="ECO:0000313" key="3">
    <source>
        <dbReference type="Proteomes" id="UP000261540"/>
    </source>
</evidence>
<dbReference type="Pfam" id="PF02033">
    <property type="entry name" value="RBFA"/>
    <property type="match status" value="1"/>
</dbReference>